<evidence type="ECO:0000313" key="2">
    <source>
        <dbReference type="Proteomes" id="UP000308600"/>
    </source>
</evidence>
<accession>A0ACD3AH25</accession>
<name>A0ACD3AH25_9AGAR</name>
<evidence type="ECO:0000313" key="1">
    <source>
        <dbReference type="EMBL" id="TFK64846.1"/>
    </source>
</evidence>
<sequence length="619" mass="67696">MNKLGLRILVLAILPVPLCFAQEQSPSFRVLDNAQGETPCTVQGLVQKQCQPAVNLTSPAPTPTQCTCNLVFFNLWSACILSSSTSTLPQLDSWKTNCTTGSLSFFQAIPNGYQGGVQLPRWVDVPVRTDTQTFDVAAAITVADVPSPQWTTLQKVTPVIVGVSALIMVSCVFICWRRRSRPAKTTLLGLKHSLPFVSKAHKVTERSRQADWDIEGSDKGHSDGGSIRLEPSPLKPTFVDLPFKPSKDKPSAKSPMSRKSLWKRLQLLDWLETGMNHVPLPWRRRPQAVKSMARSDRFRVDDVDASTMSSSSRRATMQSSRKAASEWSAGQSGRRASMEGTEYDGRSRGSRTREGRGERETLISHDERNRNSVFLISTVPGVDFSLESNASDQASAMLSPSSPPRVTFQTPEPQHSASPRLRIPPAPQVPVPLPPILSKPPKLQQPQPSRARASPPPLLADVPSVSEPGTYRSTPTPPPHRTRNSPPMPNGHRPFPIAPSLSSSSRPNLPRPPLPRIPSPPAFGPRARSPPPIINGFDSDDGGHLPSFFEVPSPPYLTDSDDPNQNHHHLSSMSSHSSLRSHIRQPSNDSLIPHRLDPVMLFPGPVRSAGYAIGTSSRA</sequence>
<reference evidence="1 2" key="1">
    <citation type="journal article" date="2019" name="Nat. Ecol. Evol.">
        <title>Megaphylogeny resolves global patterns of mushroom evolution.</title>
        <authorList>
            <person name="Varga T."/>
            <person name="Krizsan K."/>
            <person name="Foldi C."/>
            <person name="Dima B."/>
            <person name="Sanchez-Garcia M."/>
            <person name="Sanchez-Ramirez S."/>
            <person name="Szollosi G.J."/>
            <person name="Szarkandi J.G."/>
            <person name="Papp V."/>
            <person name="Albert L."/>
            <person name="Andreopoulos W."/>
            <person name="Angelini C."/>
            <person name="Antonin V."/>
            <person name="Barry K.W."/>
            <person name="Bougher N.L."/>
            <person name="Buchanan P."/>
            <person name="Buyck B."/>
            <person name="Bense V."/>
            <person name="Catcheside P."/>
            <person name="Chovatia M."/>
            <person name="Cooper J."/>
            <person name="Damon W."/>
            <person name="Desjardin D."/>
            <person name="Finy P."/>
            <person name="Geml J."/>
            <person name="Haridas S."/>
            <person name="Hughes K."/>
            <person name="Justo A."/>
            <person name="Karasinski D."/>
            <person name="Kautmanova I."/>
            <person name="Kiss B."/>
            <person name="Kocsube S."/>
            <person name="Kotiranta H."/>
            <person name="LaButti K.M."/>
            <person name="Lechner B.E."/>
            <person name="Liimatainen K."/>
            <person name="Lipzen A."/>
            <person name="Lukacs Z."/>
            <person name="Mihaltcheva S."/>
            <person name="Morgado L.N."/>
            <person name="Niskanen T."/>
            <person name="Noordeloos M.E."/>
            <person name="Ohm R.A."/>
            <person name="Ortiz-Santana B."/>
            <person name="Ovrebo C."/>
            <person name="Racz N."/>
            <person name="Riley R."/>
            <person name="Savchenko A."/>
            <person name="Shiryaev A."/>
            <person name="Soop K."/>
            <person name="Spirin V."/>
            <person name="Szebenyi C."/>
            <person name="Tomsovsky M."/>
            <person name="Tulloss R.E."/>
            <person name="Uehling J."/>
            <person name="Grigoriev I.V."/>
            <person name="Vagvolgyi C."/>
            <person name="Papp T."/>
            <person name="Martin F.M."/>
            <person name="Miettinen O."/>
            <person name="Hibbett D.S."/>
            <person name="Nagy L.G."/>
        </authorList>
    </citation>
    <scope>NUCLEOTIDE SEQUENCE [LARGE SCALE GENOMIC DNA]</scope>
    <source>
        <strain evidence="1 2">NL-1719</strain>
    </source>
</reference>
<protein>
    <submittedName>
        <fullName evidence="1">Uncharacterized protein</fullName>
    </submittedName>
</protein>
<dbReference type="EMBL" id="ML208459">
    <property type="protein sequence ID" value="TFK64846.1"/>
    <property type="molecule type" value="Genomic_DNA"/>
</dbReference>
<organism evidence="1 2">
    <name type="scientific">Pluteus cervinus</name>
    <dbReference type="NCBI Taxonomy" id="181527"/>
    <lineage>
        <taxon>Eukaryota</taxon>
        <taxon>Fungi</taxon>
        <taxon>Dikarya</taxon>
        <taxon>Basidiomycota</taxon>
        <taxon>Agaricomycotina</taxon>
        <taxon>Agaricomycetes</taxon>
        <taxon>Agaricomycetidae</taxon>
        <taxon>Agaricales</taxon>
        <taxon>Pluteineae</taxon>
        <taxon>Pluteaceae</taxon>
        <taxon>Pluteus</taxon>
    </lineage>
</organism>
<proteinExistence type="predicted"/>
<keyword evidence="2" id="KW-1185">Reference proteome</keyword>
<gene>
    <name evidence="1" type="ORF">BDN72DRAFT_251245</name>
</gene>
<dbReference type="Proteomes" id="UP000308600">
    <property type="component" value="Unassembled WGS sequence"/>
</dbReference>